<organism evidence="3 4">
    <name type="scientific">Ameyamaea chiangmaiensis</name>
    <dbReference type="NCBI Taxonomy" id="442969"/>
    <lineage>
        <taxon>Bacteria</taxon>
        <taxon>Pseudomonadati</taxon>
        <taxon>Pseudomonadota</taxon>
        <taxon>Alphaproteobacteria</taxon>
        <taxon>Acetobacterales</taxon>
        <taxon>Acetobacteraceae</taxon>
        <taxon>Ameyamaea</taxon>
    </lineage>
</organism>
<dbReference type="Gene3D" id="3.90.79.10">
    <property type="entry name" value="Nucleoside Triphosphate Pyrophosphohydrolase"/>
    <property type="match status" value="1"/>
</dbReference>
<reference evidence="3 4" key="1">
    <citation type="submission" date="2020-06" db="EMBL/GenBank/DDBJ databases">
        <title>Description of novel acetic acid bacteria.</title>
        <authorList>
            <person name="Sombolestani A."/>
        </authorList>
    </citation>
    <scope>NUCLEOTIDE SEQUENCE [LARGE SCALE GENOMIC DNA]</scope>
    <source>
        <strain evidence="3 4">LMG 27010</strain>
    </source>
</reference>
<protein>
    <submittedName>
        <fullName evidence="3">NUDIX hydrolase</fullName>
    </submittedName>
</protein>
<accession>A0A850P3R4</accession>
<evidence type="ECO:0000313" key="4">
    <source>
        <dbReference type="Proteomes" id="UP000585665"/>
    </source>
</evidence>
<proteinExistence type="predicted"/>
<evidence type="ECO:0000259" key="2">
    <source>
        <dbReference type="PROSITE" id="PS51462"/>
    </source>
</evidence>
<dbReference type="InterPro" id="IPR015797">
    <property type="entry name" value="NUDIX_hydrolase-like_dom_sf"/>
</dbReference>
<dbReference type="RefSeq" id="WP_176612315.1">
    <property type="nucleotide sequence ID" value="NZ_JABXXR010000006.1"/>
</dbReference>
<dbReference type="PANTHER" id="PTHR43736">
    <property type="entry name" value="ADP-RIBOSE PYROPHOSPHATASE"/>
    <property type="match status" value="1"/>
</dbReference>
<keyword evidence="4" id="KW-1185">Reference proteome</keyword>
<dbReference type="PRINTS" id="PR00502">
    <property type="entry name" value="NUDIXFAMILY"/>
</dbReference>
<dbReference type="AlphaFoldDB" id="A0A850P3R4"/>
<comment type="caution">
    <text evidence="3">The sequence shown here is derived from an EMBL/GenBank/DDBJ whole genome shotgun (WGS) entry which is preliminary data.</text>
</comment>
<dbReference type="Proteomes" id="UP000585665">
    <property type="component" value="Unassembled WGS sequence"/>
</dbReference>
<dbReference type="PANTHER" id="PTHR43736:SF1">
    <property type="entry name" value="DIHYDRONEOPTERIN TRIPHOSPHATE DIPHOSPHATASE"/>
    <property type="match status" value="1"/>
</dbReference>
<dbReference type="CDD" id="cd04673">
    <property type="entry name" value="NUDIX_ADPRase"/>
    <property type="match status" value="1"/>
</dbReference>
<dbReference type="PROSITE" id="PS51462">
    <property type="entry name" value="NUDIX"/>
    <property type="match status" value="1"/>
</dbReference>
<keyword evidence="1 3" id="KW-0378">Hydrolase</keyword>
<dbReference type="GO" id="GO:0016787">
    <property type="term" value="F:hydrolase activity"/>
    <property type="evidence" value="ECO:0007669"/>
    <property type="project" value="UniProtKB-KW"/>
</dbReference>
<dbReference type="InterPro" id="IPR000086">
    <property type="entry name" value="NUDIX_hydrolase_dom"/>
</dbReference>
<sequence length="147" mass="15988">MNEHYPRAGVVAIVRRGDAFLLVRRGRAPNAGRWGFPGGKIEYGETLFHAAERELREETALDGRSTRVVTAFDVIDRAPDGTVGYHYLAAAVACEVDVGTPRPGDDAAEVRWFTPGDLRSDDDVLPRVLDVVALVLGLSPEAAEEDD</sequence>
<dbReference type="Pfam" id="PF00293">
    <property type="entry name" value="NUDIX"/>
    <property type="match status" value="1"/>
</dbReference>
<evidence type="ECO:0000313" key="3">
    <source>
        <dbReference type="EMBL" id="NVN39297.1"/>
    </source>
</evidence>
<name>A0A850P3R4_9PROT</name>
<dbReference type="InterPro" id="IPR020476">
    <property type="entry name" value="Nudix_hydrolase"/>
</dbReference>
<evidence type="ECO:0000256" key="1">
    <source>
        <dbReference type="ARBA" id="ARBA00022801"/>
    </source>
</evidence>
<dbReference type="EMBL" id="JABXXR010000006">
    <property type="protein sequence ID" value="NVN39297.1"/>
    <property type="molecule type" value="Genomic_DNA"/>
</dbReference>
<feature type="domain" description="Nudix hydrolase" evidence="2">
    <location>
        <begin position="5"/>
        <end position="135"/>
    </location>
</feature>
<gene>
    <name evidence="3" type="ORF">HUK82_01780</name>
</gene>
<dbReference type="SUPFAM" id="SSF55811">
    <property type="entry name" value="Nudix"/>
    <property type="match status" value="1"/>
</dbReference>